<sequence>MPEHPLSFHFTKDYGNIDIIELCHDVFIQIESINNEIAIISFMNEKNENIDIPKGVKVNNITHAHKELVKPINNVYALSWFDNYCIYYNGKSIKFINKRNWDIFTEYKNVI</sequence>
<name>A0A6C0HCR2_9ZZZZ</name>
<protein>
    <submittedName>
        <fullName evidence="1">Uncharacterized protein</fullName>
    </submittedName>
</protein>
<dbReference type="EMBL" id="MN739923">
    <property type="protein sequence ID" value="QHT77935.1"/>
    <property type="molecule type" value="Genomic_DNA"/>
</dbReference>
<evidence type="ECO:0000313" key="1">
    <source>
        <dbReference type="EMBL" id="QHT77935.1"/>
    </source>
</evidence>
<reference evidence="1" key="1">
    <citation type="journal article" date="2020" name="Nature">
        <title>Giant virus diversity and host interactions through global metagenomics.</title>
        <authorList>
            <person name="Schulz F."/>
            <person name="Roux S."/>
            <person name="Paez-Espino D."/>
            <person name="Jungbluth S."/>
            <person name="Walsh D.A."/>
            <person name="Denef V.J."/>
            <person name="McMahon K.D."/>
            <person name="Konstantinidis K.T."/>
            <person name="Eloe-Fadrosh E.A."/>
            <person name="Kyrpides N.C."/>
            <person name="Woyke T."/>
        </authorList>
    </citation>
    <scope>NUCLEOTIDE SEQUENCE</scope>
    <source>
        <strain evidence="1">GVMAG-M-3300023179-90</strain>
    </source>
</reference>
<dbReference type="AlphaFoldDB" id="A0A6C0HCR2"/>
<accession>A0A6C0HCR2</accession>
<organism evidence="1">
    <name type="scientific">viral metagenome</name>
    <dbReference type="NCBI Taxonomy" id="1070528"/>
    <lineage>
        <taxon>unclassified sequences</taxon>
        <taxon>metagenomes</taxon>
        <taxon>organismal metagenomes</taxon>
    </lineage>
</organism>
<proteinExistence type="predicted"/>